<evidence type="ECO:0000313" key="1">
    <source>
        <dbReference type="EMBL" id="MBB6502554.1"/>
    </source>
</evidence>
<dbReference type="Gene3D" id="1.10.10.10">
    <property type="entry name" value="Winged helix-like DNA-binding domain superfamily/Winged helix DNA-binding domain"/>
    <property type="match status" value="1"/>
</dbReference>
<dbReference type="SUPFAM" id="SSF46785">
    <property type="entry name" value="Winged helix' DNA-binding domain"/>
    <property type="match status" value="1"/>
</dbReference>
<proteinExistence type="predicted"/>
<dbReference type="EMBL" id="JACHCC010000014">
    <property type="protein sequence ID" value="MBB6502554.1"/>
    <property type="molecule type" value="Genomic_DNA"/>
</dbReference>
<protein>
    <submittedName>
        <fullName evidence="1">Putative ArsR family transcriptional regulator</fullName>
    </submittedName>
</protein>
<evidence type="ECO:0000313" key="2">
    <source>
        <dbReference type="Proteomes" id="UP000521017"/>
    </source>
</evidence>
<dbReference type="AlphaFoldDB" id="A0A7X0J8D8"/>
<comment type="caution">
    <text evidence="1">The sequence shown here is derived from an EMBL/GenBank/DDBJ whole genome shotgun (WGS) entry which is preliminary data.</text>
</comment>
<name>A0A7X0J8D8_9SPHI</name>
<accession>A0A7X0J8D8</accession>
<dbReference type="InterPro" id="IPR036388">
    <property type="entry name" value="WH-like_DNA-bd_sf"/>
</dbReference>
<sequence>MMTNRFLMLLKTRGALTAAEIAQELGMTKEGARLQLLKFTEEGLIKAENESVGVGRPKQFFSLTAQGNAEFPDTHAELTVKLIDIIRSTLGNAALQTVIDVSEQTGKEKYLKELDPFQELEGRIAKLTEIRSREGYMAEYHKDEEGYLLIENHCPICAAATSCQGFCSSELNVFRFVLGEGVTIVRQDHIVSGDRRCAYRISTQSISA</sequence>
<dbReference type="InterPro" id="IPR036390">
    <property type="entry name" value="WH_DNA-bd_sf"/>
</dbReference>
<dbReference type="Proteomes" id="UP000521017">
    <property type="component" value="Unassembled WGS sequence"/>
</dbReference>
<gene>
    <name evidence="1" type="ORF">HDF25_004737</name>
</gene>
<dbReference type="RefSeq" id="WP_184628803.1">
    <property type="nucleotide sequence ID" value="NZ_JACHCC010000014.1"/>
</dbReference>
<organism evidence="1 2">
    <name type="scientific">Pedobacter cryoconitis</name>
    <dbReference type="NCBI Taxonomy" id="188932"/>
    <lineage>
        <taxon>Bacteria</taxon>
        <taxon>Pseudomonadati</taxon>
        <taxon>Bacteroidota</taxon>
        <taxon>Sphingobacteriia</taxon>
        <taxon>Sphingobacteriales</taxon>
        <taxon>Sphingobacteriaceae</taxon>
        <taxon>Pedobacter</taxon>
    </lineage>
</organism>
<reference evidence="1 2" key="1">
    <citation type="submission" date="2020-08" db="EMBL/GenBank/DDBJ databases">
        <title>Genomic Encyclopedia of Type Strains, Phase IV (KMG-V): Genome sequencing to study the core and pangenomes of soil and plant-associated prokaryotes.</title>
        <authorList>
            <person name="Whitman W."/>
        </authorList>
    </citation>
    <scope>NUCLEOTIDE SEQUENCE [LARGE SCALE GENOMIC DNA]</scope>
    <source>
        <strain evidence="1 2">M2T3</strain>
    </source>
</reference>